<proteinExistence type="predicted"/>
<dbReference type="AlphaFoldDB" id="A0AA88GEX0"/>
<dbReference type="EMBL" id="PYSW02000034">
    <property type="protein sequence ID" value="KAG2378187.1"/>
    <property type="molecule type" value="Genomic_DNA"/>
</dbReference>
<dbReference type="RefSeq" id="XP_044545449.1">
    <property type="nucleotide sequence ID" value="XM_044698395.1"/>
</dbReference>
<sequence>MHTPKLLIIFLFLAAHFNPNIIGLIYLVLVLVFAPAPVIASKIWFIISFYSSAIILVKYAYQHPFFTHGLCNNALGAIIQHQVTNFGKSSGICTWLDYIGLVDAATTPNQYVGNVLWSSLLVFISALLQQVTFRWEKSLKRRGLYEEGHLFLEAEARLTPSNKTEEEKKASALGSKRKILRKRTTIYINREDFDKLYAEEEANKTLGRMRKISKILTKERH</sequence>
<keyword evidence="1" id="KW-1133">Transmembrane helix</keyword>
<name>A0AA88GEX0_NAELO</name>
<keyword evidence="1" id="KW-0472">Membrane</keyword>
<keyword evidence="3" id="KW-1185">Reference proteome</keyword>
<gene>
    <name evidence="2" type="ORF">C9374_008330</name>
</gene>
<feature type="transmembrane region" description="Helical" evidence="1">
    <location>
        <begin position="115"/>
        <end position="133"/>
    </location>
</feature>
<evidence type="ECO:0000313" key="3">
    <source>
        <dbReference type="Proteomes" id="UP000816034"/>
    </source>
</evidence>
<evidence type="ECO:0000256" key="1">
    <source>
        <dbReference type="SAM" id="Phobius"/>
    </source>
</evidence>
<feature type="transmembrane region" description="Helical" evidence="1">
    <location>
        <begin position="43"/>
        <end position="61"/>
    </location>
</feature>
<keyword evidence="1" id="KW-0812">Transmembrane</keyword>
<comment type="caution">
    <text evidence="2">The sequence shown here is derived from an EMBL/GenBank/DDBJ whole genome shotgun (WGS) entry which is preliminary data.</text>
</comment>
<reference evidence="2 3" key="1">
    <citation type="journal article" date="2018" name="BMC Genomics">
        <title>The genome of Naegleria lovaniensis, the basis for a comparative approach to unravel pathogenicity factors of the human pathogenic amoeba N. fowleri.</title>
        <authorList>
            <person name="Liechti N."/>
            <person name="Schurch N."/>
            <person name="Bruggmann R."/>
            <person name="Wittwer M."/>
        </authorList>
    </citation>
    <scope>NUCLEOTIDE SEQUENCE [LARGE SCALE GENOMIC DNA]</scope>
    <source>
        <strain evidence="2 3">ATCC 30569</strain>
    </source>
</reference>
<organism evidence="2 3">
    <name type="scientific">Naegleria lovaniensis</name>
    <name type="common">Amoeba</name>
    <dbReference type="NCBI Taxonomy" id="51637"/>
    <lineage>
        <taxon>Eukaryota</taxon>
        <taxon>Discoba</taxon>
        <taxon>Heterolobosea</taxon>
        <taxon>Tetramitia</taxon>
        <taxon>Eutetramitia</taxon>
        <taxon>Vahlkampfiidae</taxon>
        <taxon>Naegleria</taxon>
    </lineage>
</organism>
<protein>
    <submittedName>
        <fullName evidence="2">Uncharacterized protein</fullName>
    </submittedName>
</protein>
<evidence type="ECO:0000313" key="2">
    <source>
        <dbReference type="EMBL" id="KAG2378187.1"/>
    </source>
</evidence>
<feature type="transmembrane region" description="Helical" evidence="1">
    <location>
        <begin position="6"/>
        <end position="31"/>
    </location>
</feature>
<accession>A0AA88GEX0</accession>
<dbReference type="GeneID" id="68100784"/>
<dbReference type="Proteomes" id="UP000816034">
    <property type="component" value="Unassembled WGS sequence"/>
</dbReference>